<gene>
    <name evidence="2" type="ORF">NC998_20230</name>
</gene>
<dbReference type="EMBL" id="JAMPKM010000014">
    <property type="protein sequence ID" value="MEP0819432.1"/>
    <property type="molecule type" value="Genomic_DNA"/>
</dbReference>
<dbReference type="Proteomes" id="UP001464891">
    <property type="component" value="Unassembled WGS sequence"/>
</dbReference>
<evidence type="ECO:0000313" key="2">
    <source>
        <dbReference type="EMBL" id="MEP0819432.1"/>
    </source>
</evidence>
<dbReference type="InterPro" id="IPR036366">
    <property type="entry name" value="PGBDSf"/>
</dbReference>
<comment type="caution">
    <text evidence="2">The sequence shown here is derived from an EMBL/GenBank/DDBJ whole genome shotgun (WGS) entry which is preliminary data.</text>
</comment>
<keyword evidence="3" id="KW-1185">Reference proteome</keyword>
<name>A0ABV0JCB2_9CYAN</name>
<reference evidence="2 3" key="1">
    <citation type="submission" date="2022-04" db="EMBL/GenBank/DDBJ databases">
        <title>Positive selection, recombination, and allopatry shape intraspecific diversity of widespread and dominant cyanobacteria.</title>
        <authorList>
            <person name="Wei J."/>
            <person name="Shu W."/>
            <person name="Hu C."/>
        </authorList>
    </citation>
    <scope>NUCLEOTIDE SEQUENCE [LARGE SCALE GENOMIC DNA]</scope>
    <source>
        <strain evidence="2 3">GB2-A4</strain>
    </source>
</reference>
<sequence>MAYTNAQFRSILNGYGFGSSPEPDPNFPISSYEGLLVDRTTVEAIRAFQTYFKLKVDGIAGPLTMAKAEQAMRILQDNLNRVIRANIPQNQPFYGPRTVAAVKEFERRYAYNVDGVANLVVRQRLNDLARAVV</sequence>
<proteinExistence type="predicted"/>
<feature type="domain" description="Peptidoglycan binding-like" evidence="1">
    <location>
        <begin position="70"/>
        <end position="125"/>
    </location>
</feature>
<dbReference type="RefSeq" id="WP_190440166.1">
    <property type="nucleotide sequence ID" value="NZ_JAMPKM010000014.1"/>
</dbReference>
<dbReference type="SUPFAM" id="SSF47090">
    <property type="entry name" value="PGBD-like"/>
    <property type="match status" value="2"/>
</dbReference>
<accession>A0ABV0JCB2</accession>
<dbReference type="InterPro" id="IPR002477">
    <property type="entry name" value="Peptidoglycan-bd-like"/>
</dbReference>
<organism evidence="2 3">
    <name type="scientific">Trichocoleus desertorum GB2-A4</name>
    <dbReference type="NCBI Taxonomy" id="2933944"/>
    <lineage>
        <taxon>Bacteria</taxon>
        <taxon>Bacillati</taxon>
        <taxon>Cyanobacteriota</taxon>
        <taxon>Cyanophyceae</taxon>
        <taxon>Leptolyngbyales</taxon>
        <taxon>Trichocoleusaceae</taxon>
        <taxon>Trichocoleus</taxon>
    </lineage>
</organism>
<dbReference type="Pfam" id="PF01471">
    <property type="entry name" value="PG_binding_1"/>
    <property type="match status" value="2"/>
</dbReference>
<protein>
    <submittedName>
        <fullName evidence="2">Peptidoglycan-binding protein</fullName>
    </submittedName>
</protein>
<dbReference type="InterPro" id="IPR036365">
    <property type="entry name" value="PGBD-like_sf"/>
</dbReference>
<evidence type="ECO:0000259" key="1">
    <source>
        <dbReference type="Pfam" id="PF01471"/>
    </source>
</evidence>
<dbReference type="Gene3D" id="1.10.101.10">
    <property type="entry name" value="PGBD-like superfamily/PGBD"/>
    <property type="match status" value="2"/>
</dbReference>
<evidence type="ECO:0000313" key="3">
    <source>
        <dbReference type="Proteomes" id="UP001464891"/>
    </source>
</evidence>
<feature type="domain" description="Peptidoglycan binding-like" evidence="1">
    <location>
        <begin position="36"/>
        <end position="67"/>
    </location>
</feature>